<feature type="transmembrane region" description="Helical" evidence="2">
    <location>
        <begin position="204"/>
        <end position="227"/>
    </location>
</feature>
<dbReference type="GO" id="GO:0016020">
    <property type="term" value="C:membrane"/>
    <property type="evidence" value="ECO:0007669"/>
    <property type="project" value="TreeGrafter"/>
</dbReference>
<dbReference type="Pfam" id="PF07898">
    <property type="entry name" value="DUF1676"/>
    <property type="match status" value="1"/>
</dbReference>
<sequence length="396" mass="44537">MLHNFEAIDPDVLNIFTFNHKPPPRHRADASEIDISDLDTSDILNCFSTLSYMCFQKKIIFYLDSLNRVDKINLFGGYMSFVKVAPGVTSPITEQLLVSRHITDEMSLGGLLKELFEEFVDNHVLRITVPVINARLDARGARGHCYDFTLGEAKISNDTKDSQAKGNDPTCYRGDQSMVALSSALVMKMMMLLPTLLKVIAAKAIFGLVMGVMSVILSKMAILPILLSYAKKNHIGLTTASSYRQGVSPTAFSLTTDNYGLFYQQEEQPARITTAGGLLDNNISPTAYDPNAVNDNTWSETKFSNKNYHNLNKDFKYNPRKDRYRSIQRRAISKPRRSAYPEMLINSRNIVGMLTTAETNTEPNDKGEENDEQAEPPVRAKRWLGHTPIYIAERSF</sequence>
<dbReference type="PANTHER" id="PTHR21879">
    <property type="entry name" value="FI03362P-RELATED-RELATED"/>
    <property type="match status" value="1"/>
</dbReference>
<accession>A0AAN9Y0J1</accession>
<evidence type="ECO:0000313" key="4">
    <source>
        <dbReference type="Proteomes" id="UP001367676"/>
    </source>
</evidence>
<evidence type="ECO:0000256" key="2">
    <source>
        <dbReference type="SAM" id="Phobius"/>
    </source>
</evidence>
<evidence type="ECO:0000313" key="3">
    <source>
        <dbReference type="EMBL" id="KAK7576153.1"/>
    </source>
</evidence>
<gene>
    <name evidence="3" type="ORF">V9T40_012439</name>
</gene>
<reference evidence="3 4" key="1">
    <citation type="submission" date="2024-03" db="EMBL/GenBank/DDBJ databases">
        <title>Adaptation during the transition from Ophiocordyceps entomopathogen to insect associate is accompanied by gene loss and intensified selection.</title>
        <authorList>
            <person name="Ward C.M."/>
            <person name="Onetto C.A."/>
            <person name="Borneman A.R."/>
        </authorList>
    </citation>
    <scope>NUCLEOTIDE SEQUENCE [LARGE SCALE GENOMIC DNA]</scope>
    <source>
        <strain evidence="3">AWRI1</strain>
        <tissue evidence="3">Single Adult Female</tissue>
    </source>
</reference>
<keyword evidence="2" id="KW-0472">Membrane</keyword>
<feature type="region of interest" description="Disordered" evidence="1">
    <location>
        <begin position="359"/>
        <end position="381"/>
    </location>
</feature>
<keyword evidence="4" id="KW-1185">Reference proteome</keyword>
<dbReference type="AlphaFoldDB" id="A0AAN9Y0J1"/>
<keyword evidence="2" id="KW-1133">Transmembrane helix</keyword>
<evidence type="ECO:0000256" key="1">
    <source>
        <dbReference type="SAM" id="MobiDB-lite"/>
    </source>
</evidence>
<name>A0AAN9Y0J1_9HEMI</name>
<organism evidence="3 4">
    <name type="scientific">Parthenolecanium corni</name>
    <dbReference type="NCBI Taxonomy" id="536013"/>
    <lineage>
        <taxon>Eukaryota</taxon>
        <taxon>Metazoa</taxon>
        <taxon>Ecdysozoa</taxon>
        <taxon>Arthropoda</taxon>
        <taxon>Hexapoda</taxon>
        <taxon>Insecta</taxon>
        <taxon>Pterygota</taxon>
        <taxon>Neoptera</taxon>
        <taxon>Paraneoptera</taxon>
        <taxon>Hemiptera</taxon>
        <taxon>Sternorrhyncha</taxon>
        <taxon>Coccoidea</taxon>
        <taxon>Coccidae</taxon>
        <taxon>Parthenolecanium</taxon>
    </lineage>
</organism>
<protein>
    <submittedName>
        <fullName evidence="3">Uncharacterized protein</fullName>
    </submittedName>
</protein>
<proteinExistence type="predicted"/>
<dbReference type="InterPro" id="IPR012464">
    <property type="entry name" value="DUF1676"/>
</dbReference>
<comment type="caution">
    <text evidence="3">The sequence shown here is derived from an EMBL/GenBank/DDBJ whole genome shotgun (WGS) entry which is preliminary data.</text>
</comment>
<keyword evidence="2" id="KW-0812">Transmembrane</keyword>
<dbReference type="EMBL" id="JBBCAQ010000036">
    <property type="protein sequence ID" value="KAK7576153.1"/>
    <property type="molecule type" value="Genomic_DNA"/>
</dbReference>
<dbReference type="Proteomes" id="UP001367676">
    <property type="component" value="Unassembled WGS sequence"/>
</dbReference>